<protein>
    <recommendedName>
        <fullName evidence="2">RING-type E3 ubiquitin transferase</fullName>
        <ecNumber evidence="2">2.3.2.27</ecNumber>
    </recommendedName>
</protein>
<comment type="caution">
    <text evidence="8">The sequence shown here is derived from an EMBL/GenBank/DDBJ whole genome shotgun (WGS) entry which is preliminary data.</text>
</comment>
<keyword evidence="9" id="KW-1185">Reference proteome</keyword>
<proteinExistence type="predicted"/>
<dbReference type="PANTHER" id="PTHR46077:SF1">
    <property type="entry name" value="TOP1 BINDING ARGININE_SERINE RICH PROTEIN, E3 UBIQUITIN LIGASE"/>
    <property type="match status" value="1"/>
</dbReference>
<evidence type="ECO:0000259" key="7">
    <source>
        <dbReference type="PROSITE" id="PS50089"/>
    </source>
</evidence>
<dbReference type="InterPro" id="IPR013083">
    <property type="entry name" value="Znf_RING/FYVE/PHD"/>
</dbReference>
<gene>
    <name evidence="8" type="ORF">G7Y89_g7541</name>
</gene>
<evidence type="ECO:0000256" key="5">
    <source>
        <dbReference type="ARBA" id="ARBA00023163"/>
    </source>
</evidence>
<dbReference type="GO" id="GO:0006513">
    <property type="term" value="P:protein monoubiquitination"/>
    <property type="evidence" value="ECO:0007669"/>
    <property type="project" value="TreeGrafter"/>
</dbReference>
<keyword evidence="4" id="KW-0805">Transcription regulation</keyword>
<dbReference type="GO" id="GO:0008270">
    <property type="term" value="F:zinc ion binding"/>
    <property type="evidence" value="ECO:0007669"/>
    <property type="project" value="UniProtKB-KW"/>
</dbReference>
<keyword evidence="3" id="KW-0808">Transferase</keyword>
<dbReference type="Proteomes" id="UP000566819">
    <property type="component" value="Unassembled WGS sequence"/>
</dbReference>
<comment type="catalytic activity">
    <reaction evidence="1">
        <text>S-ubiquitinyl-[E2 ubiquitin-conjugating enzyme]-L-cysteine + [acceptor protein]-L-lysine = [E2 ubiquitin-conjugating enzyme]-L-cysteine + N(6)-ubiquitinyl-[acceptor protein]-L-lysine.</text>
        <dbReference type="EC" id="2.3.2.27"/>
    </reaction>
</comment>
<dbReference type="EC" id="2.3.2.27" evidence="2"/>
<feature type="domain" description="RING-type" evidence="7">
    <location>
        <begin position="32"/>
        <end position="72"/>
    </location>
</feature>
<dbReference type="Pfam" id="PF13639">
    <property type="entry name" value="zf-RING_2"/>
    <property type="match status" value="1"/>
</dbReference>
<name>A0A8H4W3Q1_9HELO</name>
<accession>A0A8H4W3Q1</accession>
<dbReference type="SUPFAM" id="SSF57850">
    <property type="entry name" value="RING/U-box"/>
    <property type="match status" value="1"/>
</dbReference>
<evidence type="ECO:0000256" key="3">
    <source>
        <dbReference type="ARBA" id="ARBA00022679"/>
    </source>
</evidence>
<dbReference type="PANTHER" id="PTHR46077">
    <property type="entry name" value="E3 UBIQUITIN-PROTEIN LIGASE TOPORS"/>
    <property type="match status" value="1"/>
</dbReference>
<evidence type="ECO:0000256" key="6">
    <source>
        <dbReference type="PROSITE-ProRule" id="PRU00175"/>
    </source>
</evidence>
<reference evidence="8 9" key="1">
    <citation type="submission" date="2020-03" db="EMBL/GenBank/DDBJ databases">
        <title>Draft Genome Sequence of Cudoniella acicularis.</title>
        <authorList>
            <person name="Buettner E."/>
            <person name="Kellner H."/>
        </authorList>
    </citation>
    <scope>NUCLEOTIDE SEQUENCE [LARGE SCALE GENOMIC DNA]</scope>
    <source>
        <strain evidence="8 9">DSM 108380</strain>
    </source>
</reference>
<dbReference type="AlphaFoldDB" id="A0A8H4W3Q1"/>
<dbReference type="GO" id="GO:0000209">
    <property type="term" value="P:protein polyubiquitination"/>
    <property type="evidence" value="ECO:0007669"/>
    <property type="project" value="TreeGrafter"/>
</dbReference>
<evidence type="ECO:0000313" key="9">
    <source>
        <dbReference type="Proteomes" id="UP000566819"/>
    </source>
</evidence>
<keyword evidence="5" id="KW-0804">Transcription</keyword>
<keyword evidence="6" id="KW-0862">Zinc</keyword>
<evidence type="ECO:0000313" key="8">
    <source>
        <dbReference type="EMBL" id="KAF4630600.1"/>
    </source>
</evidence>
<dbReference type="EMBL" id="JAAMPI010000534">
    <property type="protein sequence ID" value="KAF4630600.1"/>
    <property type="molecule type" value="Genomic_DNA"/>
</dbReference>
<dbReference type="OrthoDB" id="444265at2759"/>
<evidence type="ECO:0000256" key="2">
    <source>
        <dbReference type="ARBA" id="ARBA00012483"/>
    </source>
</evidence>
<dbReference type="InterPro" id="IPR001841">
    <property type="entry name" value="Znf_RING"/>
</dbReference>
<dbReference type="SMART" id="SM00184">
    <property type="entry name" value="RING"/>
    <property type="match status" value="1"/>
</dbReference>
<keyword evidence="6" id="KW-0863">Zinc-finger</keyword>
<evidence type="ECO:0000256" key="1">
    <source>
        <dbReference type="ARBA" id="ARBA00000900"/>
    </source>
</evidence>
<dbReference type="PROSITE" id="PS50089">
    <property type="entry name" value="ZF_RING_2"/>
    <property type="match status" value="1"/>
</dbReference>
<evidence type="ECO:0000256" key="4">
    <source>
        <dbReference type="ARBA" id="ARBA00023015"/>
    </source>
</evidence>
<dbReference type="GO" id="GO:0061630">
    <property type="term" value="F:ubiquitin protein ligase activity"/>
    <property type="evidence" value="ECO:0007669"/>
    <property type="project" value="UniProtKB-EC"/>
</dbReference>
<dbReference type="Gene3D" id="3.30.40.10">
    <property type="entry name" value="Zinc/RING finger domain, C3HC4 (zinc finger)"/>
    <property type="match status" value="1"/>
</dbReference>
<organism evidence="8 9">
    <name type="scientific">Cudoniella acicularis</name>
    <dbReference type="NCBI Taxonomy" id="354080"/>
    <lineage>
        <taxon>Eukaryota</taxon>
        <taxon>Fungi</taxon>
        <taxon>Dikarya</taxon>
        <taxon>Ascomycota</taxon>
        <taxon>Pezizomycotina</taxon>
        <taxon>Leotiomycetes</taxon>
        <taxon>Helotiales</taxon>
        <taxon>Tricladiaceae</taxon>
        <taxon>Cudoniella</taxon>
    </lineage>
</organism>
<keyword evidence="6" id="KW-0479">Metal-binding</keyword>
<sequence>MDSVDVRSQVLRTTLDEISANRDDTTDDENCCVICLENVTELATAEPCKHQSFDFLCLLSWLEESPTCPLCKADVKAVRYDYREGELFKTYIVPSAPAANPSATSNASTRRIFASRPRRPYARRQYNTRPPTTPNDALLRRRHIYRNQLYSLHVGSNRMSQYQELTSCFIPEWHTTWLESQEMDKKGAWGL</sequence>